<reference evidence="7" key="1">
    <citation type="submission" date="2021-10" db="EMBL/GenBank/DDBJ databases">
        <title>Novel species in genus Arthrobacter.</title>
        <authorList>
            <person name="Liu Y."/>
        </authorList>
    </citation>
    <scope>NUCLEOTIDE SEQUENCE</scope>
    <source>
        <strain evidence="7">Zg-Y809</strain>
    </source>
</reference>
<evidence type="ECO:0000256" key="3">
    <source>
        <dbReference type="ARBA" id="ARBA00023002"/>
    </source>
</evidence>
<dbReference type="PROSITE" id="PS51352">
    <property type="entry name" value="THIOREDOXIN_2"/>
    <property type="match status" value="1"/>
</dbReference>
<dbReference type="PIRSF" id="PIRSF000239">
    <property type="entry name" value="AHPC"/>
    <property type="match status" value="1"/>
</dbReference>
<feature type="active site" description="Cysteine sulfenic acid (-SOH) intermediate; for peroxidase activity" evidence="5">
    <location>
        <position position="51"/>
    </location>
</feature>
<dbReference type="GO" id="GO:0004601">
    <property type="term" value="F:peroxidase activity"/>
    <property type="evidence" value="ECO:0007669"/>
    <property type="project" value="UniProtKB-KW"/>
</dbReference>
<accession>A0A9X1M2V8</accession>
<keyword evidence="3" id="KW-0560">Oxidoreductase</keyword>
<keyword evidence="2" id="KW-0049">Antioxidant</keyword>
<dbReference type="Gene3D" id="3.40.30.10">
    <property type="entry name" value="Glutaredoxin"/>
    <property type="match status" value="1"/>
</dbReference>
<dbReference type="InterPro" id="IPR024706">
    <property type="entry name" value="Peroxiredoxin_AhpC-typ"/>
</dbReference>
<evidence type="ECO:0000256" key="1">
    <source>
        <dbReference type="ARBA" id="ARBA00022559"/>
    </source>
</evidence>
<feature type="domain" description="Thioredoxin" evidence="6">
    <location>
        <begin position="9"/>
        <end position="159"/>
    </location>
</feature>
<dbReference type="SUPFAM" id="SSF52833">
    <property type="entry name" value="Thioredoxin-like"/>
    <property type="match status" value="1"/>
</dbReference>
<evidence type="ECO:0000256" key="2">
    <source>
        <dbReference type="ARBA" id="ARBA00022862"/>
    </source>
</evidence>
<evidence type="ECO:0000256" key="4">
    <source>
        <dbReference type="ARBA" id="ARBA00023284"/>
    </source>
</evidence>
<keyword evidence="4" id="KW-0676">Redox-active center</keyword>
<comment type="caution">
    <text evidence="7">The sequence shown here is derived from an EMBL/GenBank/DDBJ whole genome shotgun (WGS) entry which is preliminary data.</text>
</comment>
<evidence type="ECO:0000256" key="5">
    <source>
        <dbReference type="PIRSR" id="PIRSR000239-1"/>
    </source>
</evidence>
<evidence type="ECO:0000259" key="6">
    <source>
        <dbReference type="PROSITE" id="PS51352"/>
    </source>
</evidence>
<name>A0A9X1M2V8_9MICC</name>
<evidence type="ECO:0000313" key="7">
    <source>
        <dbReference type="EMBL" id="MCC3269986.1"/>
    </source>
</evidence>
<organism evidence="7 8">
    <name type="scientific">Arthrobacter gengyunqii</name>
    <dbReference type="NCBI Taxonomy" id="2886940"/>
    <lineage>
        <taxon>Bacteria</taxon>
        <taxon>Bacillati</taxon>
        <taxon>Actinomycetota</taxon>
        <taxon>Actinomycetes</taxon>
        <taxon>Micrococcales</taxon>
        <taxon>Micrococcaceae</taxon>
        <taxon>Arthrobacter</taxon>
    </lineage>
</organism>
<dbReference type="InterPro" id="IPR000866">
    <property type="entry name" value="AhpC/TSA"/>
</dbReference>
<dbReference type="AlphaFoldDB" id="A0A9X1M2V8"/>
<dbReference type="PANTHER" id="PTHR43110">
    <property type="entry name" value="THIOL PEROXIDASE"/>
    <property type="match status" value="1"/>
</dbReference>
<gene>
    <name evidence="7" type="ORF">LJ751_11550</name>
</gene>
<dbReference type="InterPro" id="IPR050455">
    <property type="entry name" value="Tpx_Peroxidase_subfamily"/>
</dbReference>
<evidence type="ECO:0000313" key="8">
    <source>
        <dbReference type="Proteomes" id="UP001139264"/>
    </source>
</evidence>
<dbReference type="EMBL" id="JAJFZP010000009">
    <property type="protein sequence ID" value="MCC3269986.1"/>
    <property type="molecule type" value="Genomic_DNA"/>
</dbReference>
<dbReference type="InterPro" id="IPR036249">
    <property type="entry name" value="Thioredoxin-like_sf"/>
</dbReference>
<dbReference type="InterPro" id="IPR013766">
    <property type="entry name" value="Thioredoxin_domain"/>
</dbReference>
<dbReference type="PANTHER" id="PTHR43110:SF1">
    <property type="entry name" value="THIOL PEROXIDASE"/>
    <property type="match status" value="1"/>
</dbReference>
<proteinExistence type="predicted"/>
<protein>
    <submittedName>
        <fullName evidence="7">Peroxiredoxin</fullName>
    </submittedName>
</protein>
<dbReference type="Proteomes" id="UP001139264">
    <property type="component" value="Unassembled WGS sequence"/>
</dbReference>
<dbReference type="Pfam" id="PF00578">
    <property type="entry name" value="AhpC-TSA"/>
    <property type="match status" value="1"/>
</dbReference>
<dbReference type="CDD" id="cd03018">
    <property type="entry name" value="PRX_AhpE_like"/>
    <property type="match status" value="1"/>
</dbReference>
<keyword evidence="1" id="KW-0575">Peroxidase</keyword>
<dbReference type="RefSeq" id="WP_227908285.1">
    <property type="nucleotide sequence ID" value="NZ_CP095461.1"/>
</dbReference>
<sequence>MELRPSPAVDGRYPAPDFELPNQFGEPTRLSGLKGSPVLLVFYPFAFSGVCSGELDELEAVRGEFDRGGIRILAVSCDSKYSLRAYAQTRGYSFDLLADFWPHGEVAHAYGAFDAEHGRPLRASFIIDQEGTVRRVIRSDAGTPRPLQAYRDAFKELASS</sequence>